<dbReference type="SMART" id="SM00448">
    <property type="entry name" value="REC"/>
    <property type="match status" value="1"/>
</dbReference>
<dbReference type="Pfam" id="PF00072">
    <property type="entry name" value="Response_reg"/>
    <property type="match status" value="1"/>
</dbReference>
<dbReference type="InterPro" id="IPR011006">
    <property type="entry name" value="CheY-like_superfamily"/>
</dbReference>
<sequence>MNSIERKLNNIDYNQQISKIIESKLIEIYGVNGYRSILKTIIENSKISEKEIVSDFELFSRLIQKVFGQMGIKKMLDPIEHEIKNLNITKKQEKRLLIADDESSILKLYQVWLEHEHNYVVTVENGRKCVEIFKTESIVHSKDYFDAVILDLKMPNMSGIDVAKEILRINPSQRIIFASGNIEKPIRQSIANLGKLVEVIEKPFSVKELEIMIKQKTILEKSKNDECDQRIIKDNKTEESLILK</sequence>
<dbReference type="CDD" id="cd00156">
    <property type="entry name" value="REC"/>
    <property type="match status" value="1"/>
</dbReference>
<dbReference type="GO" id="GO:0016301">
    <property type="term" value="F:kinase activity"/>
    <property type="evidence" value="ECO:0007669"/>
    <property type="project" value="UniProtKB-KW"/>
</dbReference>
<dbReference type="PANTHER" id="PTHR44591:SF3">
    <property type="entry name" value="RESPONSE REGULATORY DOMAIN-CONTAINING PROTEIN"/>
    <property type="match status" value="1"/>
</dbReference>
<evidence type="ECO:0000313" key="3">
    <source>
        <dbReference type="EMBL" id="AFS80878.1"/>
    </source>
</evidence>
<organism evidence="3 4">
    <name type="scientific">Candidatus Nitrosopumilus koreensis AR1</name>
    <dbReference type="NCBI Taxonomy" id="1229908"/>
    <lineage>
        <taxon>Archaea</taxon>
        <taxon>Nitrososphaerota</taxon>
        <taxon>Nitrososphaeria</taxon>
        <taxon>Nitrosopumilales</taxon>
        <taxon>Nitrosopumilaceae</taxon>
        <taxon>Nitrosopumilus</taxon>
    </lineage>
</organism>
<dbReference type="RefSeq" id="WP_014963264.1">
    <property type="nucleotide sequence ID" value="NC_018655.1"/>
</dbReference>
<keyword evidence="4" id="KW-1185">Reference proteome</keyword>
<dbReference type="InterPro" id="IPR001789">
    <property type="entry name" value="Sig_transdc_resp-reg_receiver"/>
</dbReference>
<dbReference type="GeneID" id="13725028"/>
<evidence type="ECO:0000256" key="1">
    <source>
        <dbReference type="ARBA" id="ARBA00022553"/>
    </source>
</evidence>
<protein>
    <submittedName>
        <fullName evidence="3">Histidine kinase</fullName>
    </submittedName>
</protein>
<keyword evidence="3" id="KW-0808">Transferase</keyword>
<dbReference type="SUPFAM" id="SSF52172">
    <property type="entry name" value="CheY-like"/>
    <property type="match status" value="1"/>
</dbReference>
<dbReference type="PANTHER" id="PTHR44591">
    <property type="entry name" value="STRESS RESPONSE REGULATOR PROTEIN 1"/>
    <property type="match status" value="1"/>
</dbReference>
<dbReference type="GO" id="GO:0000160">
    <property type="term" value="P:phosphorelay signal transduction system"/>
    <property type="evidence" value="ECO:0007669"/>
    <property type="project" value="InterPro"/>
</dbReference>
<dbReference type="Gene3D" id="3.40.50.2300">
    <property type="match status" value="1"/>
</dbReference>
<accession>K0B452</accession>
<dbReference type="STRING" id="1229908.NKOR_04960"/>
<dbReference type="InterPro" id="IPR050595">
    <property type="entry name" value="Bact_response_regulator"/>
</dbReference>
<evidence type="ECO:0000313" key="4">
    <source>
        <dbReference type="Proteomes" id="UP000006101"/>
    </source>
</evidence>
<dbReference type="EMBL" id="CP003842">
    <property type="protein sequence ID" value="AFS80878.1"/>
    <property type="molecule type" value="Genomic_DNA"/>
</dbReference>
<proteinExistence type="predicted"/>
<name>K0B452_9ARCH</name>
<dbReference type="HOGENOM" id="CLU_1136015_0_0_2"/>
<keyword evidence="3" id="KW-0418">Kinase</keyword>
<dbReference type="KEGG" id="nkr:NKOR_04960"/>
<keyword evidence="1" id="KW-0597">Phosphoprotein</keyword>
<dbReference type="PATRIC" id="fig|1229908.8.peg.1077"/>
<dbReference type="Proteomes" id="UP000006101">
    <property type="component" value="Chromosome"/>
</dbReference>
<gene>
    <name evidence="3" type="ORF">NKOR_04960</name>
</gene>
<feature type="domain" description="Response regulatory" evidence="2">
    <location>
        <begin position="95"/>
        <end position="217"/>
    </location>
</feature>
<evidence type="ECO:0000259" key="2">
    <source>
        <dbReference type="PROSITE" id="PS50110"/>
    </source>
</evidence>
<reference evidence="3 4" key="1">
    <citation type="journal article" date="2012" name="J. Bacteriol.">
        <title>Draft Genome Sequence of an Ammonia-Oxidizing Archaeon, "Candidatus Nitrosopumilus koreensis" AR1, from Marine Sediment.</title>
        <authorList>
            <person name="Park S.J."/>
            <person name="Kim J.G."/>
            <person name="Jung M.Y."/>
            <person name="Kim S.J."/>
            <person name="Cha I.T."/>
            <person name="Kwon K."/>
            <person name="Lee J.H."/>
            <person name="Rhee S.K."/>
        </authorList>
    </citation>
    <scope>NUCLEOTIDE SEQUENCE [LARGE SCALE GENOMIC DNA]</scope>
    <source>
        <strain evidence="3 4">AR1</strain>
    </source>
</reference>
<dbReference type="AlphaFoldDB" id="K0B452"/>
<dbReference type="PROSITE" id="PS50110">
    <property type="entry name" value="RESPONSE_REGULATORY"/>
    <property type="match status" value="1"/>
</dbReference>